<dbReference type="EMBL" id="LSBI01000001">
    <property type="protein sequence ID" value="OAQ95457.1"/>
    <property type="molecule type" value="Genomic_DNA"/>
</dbReference>
<dbReference type="AlphaFoldDB" id="A0A179HB16"/>
<dbReference type="Proteomes" id="UP001287286">
    <property type="component" value="Unassembled WGS sequence"/>
</dbReference>
<evidence type="ECO:0000256" key="1">
    <source>
        <dbReference type="SAM" id="SignalP"/>
    </source>
</evidence>
<name>A0A179HB16_PURLI</name>
<keyword evidence="1" id="KW-0732">Signal</keyword>
<gene>
    <name evidence="5" type="ORF">PCL_11619</name>
    <name evidence="2" type="ORF">Purlil1_2865</name>
    <name evidence="3" type="ORF">VFPBJ_01536</name>
    <name evidence="4" type="ORF">VFPFJ_01567</name>
</gene>
<dbReference type="EMBL" id="LSBH01000001">
    <property type="protein sequence ID" value="OAQ87496.1"/>
    <property type="molecule type" value="Genomic_DNA"/>
</dbReference>
<feature type="signal peptide" evidence="1">
    <location>
        <begin position="1"/>
        <end position="17"/>
    </location>
</feature>
<evidence type="ECO:0008006" key="9">
    <source>
        <dbReference type="Google" id="ProtNLM"/>
    </source>
</evidence>
<reference evidence="5" key="1">
    <citation type="submission" date="2015-05" db="EMBL/GenBank/DDBJ databases">
        <authorList>
            <person name="Wang D.B."/>
            <person name="Wang M."/>
        </authorList>
    </citation>
    <scope>NUCLEOTIDE SEQUENCE</scope>
    <source>
        <strain evidence="5">36-1</strain>
    </source>
</reference>
<comment type="caution">
    <text evidence="3">The sequence shown here is derived from an EMBL/GenBank/DDBJ whole genome shotgun (WGS) entry which is preliminary data.</text>
</comment>
<dbReference type="EMBL" id="JAWRVI010000007">
    <property type="protein sequence ID" value="KAK4092940.1"/>
    <property type="molecule type" value="Genomic_DNA"/>
</dbReference>
<sequence>MQAKLVLLSALAASVSATVDFHAAVAAREAPAALAPRQTVDAECQSAVLSAGSSIPTPPPEVVSAIGNNKQTDPCSFSTPASLSKEFASYSSQLESWASKNKDILTKCSALADLNTISVTSCDKKGGASTKATGAGASSTNGVARETGMAVAAMAAAGIAAIAL</sequence>
<evidence type="ECO:0000313" key="5">
    <source>
        <dbReference type="EMBL" id="PWI71525.1"/>
    </source>
</evidence>
<reference evidence="2" key="4">
    <citation type="submission" date="2023-11" db="EMBL/GenBank/DDBJ databases">
        <authorList>
            <person name="Beijen E."/>
            <person name="Ohm R.A."/>
        </authorList>
    </citation>
    <scope>NUCLEOTIDE SEQUENCE</scope>
    <source>
        <strain evidence="2">CBS 150709</strain>
    </source>
</reference>
<dbReference type="EMBL" id="LCWV01000007">
    <property type="protein sequence ID" value="PWI71525.1"/>
    <property type="molecule type" value="Genomic_DNA"/>
</dbReference>
<evidence type="ECO:0000313" key="6">
    <source>
        <dbReference type="Proteomes" id="UP000078240"/>
    </source>
</evidence>
<dbReference type="OMA" id="WIDEIPG"/>
<reference evidence="5 7" key="2">
    <citation type="journal article" date="2016" name="Front. Microbiol.">
        <title>Genome and transcriptome sequences reveal the specific parasitism of the nematophagous Purpureocillium lilacinum 36-1.</title>
        <authorList>
            <person name="Xie J."/>
            <person name="Li S."/>
            <person name="Mo C."/>
            <person name="Xiao X."/>
            <person name="Peng D."/>
            <person name="Wang G."/>
            <person name="Xiao Y."/>
        </authorList>
    </citation>
    <scope>NUCLEOTIDE SEQUENCE [LARGE SCALE GENOMIC DNA]</scope>
    <source>
        <strain evidence="5 7">36-1</strain>
    </source>
</reference>
<reference evidence="3 6" key="3">
    <citation type="submission" date="2016-01" db="EMBL/GenBank/DDBJ databases">
        <title>Biosynthesis of antibiotic leucinostatins and their inhibition on Phytophthora in bio-control Purpureocillium lilacinum.</title>
        <authorList>
            <person name="Wang G."/>
            <person name="Liu Z."/>
            <person name="Lin R."/>
            <person name="Li E."/>
            <person name="Mao Z."/>
            <person name="Ling J."/>
            <person name="Yin W."/>
            <person name="Xie B."/>
        </authorList>
    </citation>
    <scope>NUCLEOTIDE SEQUENCE [LARGE SCALE GENOMIC DNA]</scope>
    <source>
        <strain evidence="3">PLBJ-1</strain>
        <strain evidence="4">PLFJ-1</strain>
    </source>
</reference>
<evidence type="ECO:0000313" key="7">
    <source>
        <dbReference type="Proteomes" id="UP000245956"/>
    </source>
</evidence>
<dbReference type="KEGG" id="plj:28883700"/>
<dbReference type="RefSeq" id="XP_018184176.1">
    <property type="nucleotide sequence ID" value="XM_018318651.1"/>
</dbReference>
<dbReference type="OrthoDB" id="3561078at2759"/>
<proteinExistence type="predicted"/>
<reference evidence="2 8" key="5">
    <citation type="journal article" date="2024" name="Microbiol. Resour. Announc.">
        <title>Genome annotations for the ascomycete fungi Trichoderma harzianum, Trichoderma aggressivum, and Purpureocillium lilacinum.</title>
        <authorList>
            <person name="Beijen E.P.W."/>
            <person name="Ohm R.A."/>
        </authorList>
    </citation>
    <scope>NUCLEOTIDE SEQUENCE [LARGE SCALE GENOMIC DNA]</scope>
    <source>
        <strain evidence="2 8">CBS 150709</strain>
    </source>
</reference>
<feature type="chain" id="PRO_5010456011" description="Infection structure specific protein" evidence="1">
    <location>
        <begin position="18"/>
        <end position="164"/>
    </location>
</feature>
<dbReference type="Proteomes" id="UP000245956">
    <property type="component" value="Unassembled WGS sequence"/>
</dbReference>
<protein>
    <recommendedName>
        <fullName evidence="9">Infection structure specific protein</fullName>
    </recommendedName>
</protein>
<dbReference type="Proteomes" id="UP000078340">
    <property type="component" value="Unassembled WGS sequence"/>
</dbReference>
<accession>A0A179HB16</accession>
<evidence type="ECO:0000313" key="4">
    <source>
        <dbReference type="EMBL" id="OAQ95457.1"/>
    </source>
</evidence>
<evidence type="ECO:0000313" key="3">
    <source>
        <dbReference type="EMBL" id="OAQ87496.1"/>
    </source>
</evidence>
<dbReference type="GeneID" id="28883700"/>
<dbReference type="Proteomes" id="UP000078240">
    <property type="component" value="Unassembled WGS sequence"/>
</dbReference>
<evidence type="ECO:0000313" key="2">
    <source>
        <dbReference type="EMBL" id="KAK4092940.1"/>
    </source>
</evidence>
<evidence type="ECO:0000313" key="8">
    <source>
        <dbReference type="Proteomes" id="UP001287286"/>
    </source>
</evidence>
<keyword evidence="8" id="KW-1185">Reference proteome</keyword>
<organism evidence="3 6">
    <name type="scientific">Purpureocillium lilacinum</name>
    <name type="common">Paecilomyces lilacinus</name>
    <dbReference type="NCBI Taxonomy" id="33203"/>
    <lineage>
        <taxon>Eukaryota</taxon>
        <taxon>Fungi</taxon>
        <taxon>Dikarya</taxon>
        <taxon>Ascomycota</taxon>
        <taxon>Pezizomycotina</taxon>
        <taxon>Sordariomycetes</taxon>
        <taxon>Hypocreomycetidae</taxon>
        <taxon>Hypocreales</taxon>
        <taxon>Ophiocordycipitaceae</taxon>
        <taxon>Purpureocillium</taxon>
    </lineage>
</organism>